<dbReference type="EMBL" id="OIVN01005784">
    <property type="protein sequence ID" value="SPD24024.1"/>
    <property type="molecule type" value="Genomic_DNA"/>
</dbReference>
<name>A0A2N9IIC8_FAGSY</name>
<feature type="region of interest" description="Disordered" evidence="1">
    <location>
        <begin position="1"/>
        <end position="62"/>
    </location>
</feature>
<evidence type="ECO:0000256" key="1">
    <source>
        <dbReference type="SAM" id="MobiDB-lite"/>
    </source>
</evidence>
<protein>
    <submittedName>
        <fullName evidence="2">Uncharacterized protein</fullName>
    </submittedName>
</protein>
<sequence length="387" mass="42514">MRPWKPRRDRGGQMTRDNERPWRSNEAVEAIRPLGPRRPWRSNEAAGQGHWGRDKAIGAARGRVGRNKAIGAARGRVGRNKAIGAARGRVGRDKAIGAARGRVGRSWPLRPKCDRIGHDKAAWATSRPCRPFLAPQGGLYHGHSYPDDLGRCSYLPSSRSFKLLKVLLTAPVLVRFFAPQGGLYHGHSYPGDLGRCSYLPSSRSFKLLKVLLTTPVLVSRFGSGPLGSGSDRLGPVWIRLGPGSVPARISSDPACAWRALACAWHALAHAGMCWAWGDRRSFHRRVAAPMRPFFTPFFRSGDEDPDGGIHCSIRCPEEWVLETVGTAARGGAWSFLAGALTGAWRRVRAPMVVIFLGFDRSGDDLLDGSPHSTQTRCIGSHRRRQLC</sequence>
<reference evidence="2" key="1">
    <citation type="submission" date="2018-02" db="EMBL/GenBank/DDBJ databases">
        <authorList>
            <person name="Cohen D.B."/>
            <person name="Kent A.D."/>
        </authorList>
    </citation>
    <scope>NUCLEOTIDE SEQUENCE</scope>
</reference>
<proteinExistence type="predicted"/>
<evidence type="ECO:0000313" key="2">
    <source>
        <dbReference type="EMBL" id="SPD24024.1"/>
    </source>
</evidence>
<accession>A0A2N9IIC8</accession>
<gene>
    <name evidence="2" type="ORF">FSB_LOCUS51906</name>
</gene>
<dbReference type="AlphaFoldDB" id="A0A2N9IIC8"/>
<organism evidence="2">
    <name type="scientific">Fagus sylvatica</name>
    <name type="common">Beechnut</name>
    <dbReference type="NCBI Taxonomy" id="28930"/>
    <lineage>
        <taxon>Eukaryota</taxon>
        <taxon>Viridiplantae</taxon>
        <taxon>Streptophyta</taxon>
        <taxon>Embryophyta</taxon>
        <taxon>Tracheophyta</taxon>
        <taxon>Spermatophyta</taxon>
        <taxon>Magnoliopsida</taxon>
        <taxon>eudicotyledons</taxon>
        <taxon>Gunneridae</taxon>
        <taxon>Pentapetalae</taxon>
        <taxon>rosids</taxon>
        <taxon>fabids</taxon>
        <taxon>Fagales</taxon>
        <taxon>Fagaceae</taxon>
        <taxon>Fagus</taxon>
    </lineage>
</organism>